<dbReference type="GO" id="GO:0016740">
    <property type="term" value="F:transferase activity"/>
    <property type="evidence" value="ECO:0007669"/>
    <property type="project" value="UniProtKB-KW"/>
</dbReference>
<organism evidence="4 5">
    <name type="scientific">Modestobacter italicus (strain DSM 44449 / CECT 9708 / BC 501)</name>
    <dbReference type="NCBI Taxonomy" id="2732864"/>
    <lineage>
        <taxon>Bacteria</taxon>
        <taxon>Bacillati</taxon>
        <taxon>Actinomycetota</taxon>
        <taxon>Actinomycetes</taxon>
        <taxon>Geodermatophilales</taxon>
        <taxon>Geodermatophilaceae</taxon>
        <taxon>Modestobacter</taxon>
    </lineage>
</organism>
<sequence length="378" mass="40221">MRPSARALLASARSTGQLWRSFPPAPNSTARHRVAYVGWSGNGNLGDDAMIAAHRRLLPGWDVTQVPNHGGFAPLSGAALRRVAVICLGGGTLVLNGHFRETLERLMRAAPDAPRVMLGVGVEDLEFREGRRAAVLSEVATWRPLLTEFEQVRVRGPLSQRTVASMGLDSVVVGDPAIALPDQSPGDPTGQRPSDRARIGVNFGVTDDLWGGDHAAFRSTVVAAIGRLVGAGHDVALLATTVQDRVHLSEVARECSAAGVTVAGPNSVGLAALDTALKRCSVVVGEKLHALVLAARLGIPTLALEYRPKCRDFQLSVGRGDWVLRTDDLTVEALVDFVTAGLAAAEEDRAELRRSVEDLGLRLERAAESMRLAMGRVA</sequence>
<dbReference type="InterPro" id="IPR007345">
    <property type="entry name" value="Polysacch_pyruvyl_Trfase"/>
</dbReference>
<evidence type="ECO:0000313" key="5">
    <source>
        <dbReference type="Proteomes" id="UP000006461"/>
    </source>
</evidence>
<evidence type="ECO:0000313" key="4">
    <source>
        <dbReference type="EMBL" id="CCH85899.1"/>
    </source>
</evidence>
<dbReference type="Proteomes" id="UP000006461">
    <property type="component" value="Chromosome"/>
</dbReference>
<dbReference type="AlphaFoldDB" id="I4ER86"/>
<reference evidence="4 5" key="1">
    <citation type="journal article" date="2012" name="J. Bacteriol.">
        <title>Genome Sequence of Radiation-Resistant Modestobacter marinus Strain BC501, a Representative Actinobacterium That Thrives on Calcareous Stone Surfaces.</title>
        <authorList>
            <person name="Normand P."/>
            <person name="Gury J."/>
            <person name="Pujic P."/>
            <person name="Chouaia B."/>
            <person name="Crotti E."/>
            <person name="Brusetti L."/>
            <person name="Daffonchio D."/>
            <person name="Vacherie B."/>
            <person name="Barbe V."/>
            <person name="Medigue C."/>
            <person name="Calteau A."/>
            <person name="Ghodhbane-Gtari F."/>
            <person name="Essoussi I."/>
            <person name="Nouioui I."/>
            <person name="Abbassi-Ghozzi I."/>
            <person name="Gtari M."/>
        </authorList>
    </citation>
    <scope>NUCLEOTIDE SEQUENCE [LARGE SCALE GENOMIC DNA]</scope>
    <source>
        <strain evidence="5">BC 501</strain>
    </source>
</reference>
<dbReference type="HOGENOM" id="CLU_062773_0_0_11"/>
<dbReference type="PANTHER" id="PTHR36836:SF1">
    <property type="entry name" value="COLANIC ACID BIOSYNTHESIS PROTEIN WCAK"/>
    <property type="match status" value="1"/>
</dbReference>
<evidence type="ECO:0000259" key="3">
    <source>
        <dbReference type="Pfam" id="PF04230"/>
    </source>
</evidence>
<dbReference type="STRING" id="477641.MODMU_0441"/>
<feature type="domain" description="Polysaccharide pyruvyl transferase" evidence="3">
    <location>
        <begin position="44"/>
        <end position="306"/>
    </location>
</feature>
<dbReference type="KEGG" id="mmar:MODMU_0441"/>
<keyword evidence="4" id="KW-0808">Transferase</keyword>
<dbReference type="EMBL" id="FO203431">
    <property type="protein sequence ID" value="CCH85899.1"/>
    <property type="molecule type" value="Genomic_DNA"/>
</dbReference>
<feature type="coiled-coil region" evidence="1">
    <location>
        <begin position="342"/>
        <end position="369"/>
    </location>
</feature>
<evidence type="ECO:0000256" key="1">
    <source>
        <dbReference type="SAM" id="Coils"/>
    </source>
</evidence>
<gene>
    <name evidence="4" type="ordered locus">MODMU_0441</name>
</gene>
<dbReference type="PATRIC" id="fig|477641.3.peg.416"/>
<dbReference type="Pfam" id="PF04230">
    <property type="entry name" value="PS_pyruv_trans"/>
    <property type="match status" value="1"/>
</dbReference>
<evidence type="ECO:0000256" key="2">
    <source>
        <dbReference type="SAM" id="MobiDB-lite"/>
    </source>
</evidence>
<protein>
    <submittedName>
        <fullName evidence="4">Polysaccharide pyruvyl transferase</fullName>
    </submittedName>
</protein>
<keyword evidence="1" id="KW-0175">Coiled coil</keyword>
<name>I4ER86_MODI5</name>
<dbReference type="OMA" id="KVLYIGW"/>
<dbReference type="OrthoDB" id="2522120at2"/>
<feature type="region of interest" description="Disordered" evidence="2">
    <location>
        <begin position="178"/>
        <end position="197"/>
    </location>
</feature>
<dbReference type="eggNOG" id="COG2327">
    <property type="taxonomic scope" value="Bacteria"/>
</dbReference>
<keyword evidence="5" id="KW-1185">Reference proteome</keyword>
<proteinExistence type="predicted"/>
<accession>I4ER86</accession>
<dbReference type="PANTHER" id="PTHR36836">
    <property type="entry name" value="COLANIC ACID BIOSYNTHESIS PROTEIN WCAK"/>
    <property type="match status" value="1"/>
</dbReference>